<dbReference type="RefSeq" id="WP_114984269.1">
    <property type="nucleotide sequence ID" value="NZ_CP027806.1"/>
</dbReference>
<dbReference type="OrthoDB" id="973569at2"/>
<sequence length="559" mass="60442">MKTKQLPLKGAIVALLLTIPFYFYGCDITDPLDGISVILDAKERETTISLIIRDAATNEPVGFEDNQTVTITLAGEEQDQVIDLINRSRSSFETRRGFVSFAIRDGRLPSVQNPVELIAQINTSSDDYIPVSKRLFVNSTGSNVFELQMVNRNALPRGVNGGVGASLTSVSSDTGTDTDVILGQAELGAETPLRLTIPQGTRLLDANGNALTGELSVEAYHFSHKDLEALQSYPGGLSGTVSNIDEFPGHGIANLLQGESNVSFTPAGFISVALTISGQPVRSADGLMEFYIGIPDDVFNRSGERVTVGSNVPIWSYDREIAEWRFEAIAEVQQTPSDNPDFGSDFPSNFVMGTTNHFSFWAAADAAPVCRTGASITLSGLQMPVIGRLLRTDTDIPGGVFLGLFPSEVNERGERFIDLTNVSGEIPAMLEIINLSGEIIDTVEIPDACTSENIVVDFTSVEQMVITFRGTGVCSNTDVKVNPSVPIFIRPDVSGAQWLHVGNTSRGEITLGIPGPGNYSFGLYFEDRWYQYEADLSGFTDGDVYSETIELPDDICADL</sequence>
<dbReference type="AlphaFoldDB" id="A0A345UKN2"/>
<reference evidence="1 2" key="1">
    <citation type="submission" date="2018-03" db="EMBL/GenBank/DDBJ databases">
        <title>Phenotypic and genomic properties of Cyclonatronum proteinivorum gen. nov., sp. nov., a haloalkaliphilic bacteroidete from soda lakes possessing Na+-translocating rhodopsin.</title>
        <authorList>
            <person name="Toshchakov S.V."/>
            <person name="Korzhenkov A."/>
            <person name="Samarov N.I."/>
            <person name="Kublanov I.V."/>
            <person name="Muntyan M.S."/>
            <person name="Sorokin D.Y."/>
        </authorList>
    </citation>
    <scope>NUCLEOTIDE SEQUENCE [LARGE SCALE GENOMIC DNA]</scope>
    <source>
        <strain evidence="1 2">Omega</strain>
    </source>
</reference>
<name>A0A345UKN2_9BACT</name>
<evidence type="ECO:0000313" key="2">
    <source>
        <dbReference type="Proteomes" id="UP000254808"/>
    </source>
</evidence>
<dbReference type="Proteomes" id="UP000254808">
    <property type="component" value="Chromosome"/>
</dbReference>
<proteinExistence type="predicted"/>
<accession>A0A345UKN2</accession>
<dbReference type="KEGG" id="cprv:CYPRO_1784"/>
<evidence type="ECO:0000313" key="1">
    <source>
        <dbReference type="EMBL" id="AXJ01034.1"/>
    </source>
</evidence>
<organism evidence="1 2">
    <name type="scientific">Cyclonatronum proteinivorum</name>
    <dbReference type="NCBI Taxonomy" id="1457365"/>
    <lineage>
        <taxon>Bacteria</taxon>
        <taxon>Pseudomonadati</taxon>
        <taxon>Balneolota</taxon>
        <taxon>Balneolia</taxon>
        <taxon>Balneolales</taxon>
        <taxon>Cyclonatronaceae</taxon>
        <taxon>Cyclonatronum</taxon>
    </lineage>
</organism>
<dbReference type="EMBL" id="CP027806">
    <property type="protein sequence ID" value="AXJ01034.1"/>
    <property type="molecule type" value="Genomic_DNA"/>
</dbReference>
<protein>
    <submittedName>
        <fullName evidence="1">Uncharacterized protein</fullName>
    </submittedName>
</protein>
<gene>
    <name evidence="1" type="ORF">CYPRO_1784</name>
</gene>
<keyword evidence="2" id="KW-1185">Reference proteome</keyword>